<dbReference type="Proteomes" id="UP000821866">
    <property type="component" value="Chromosome 8"/>
</dbReference>
<organism evidence="3 4">
    <name type="scientific">Rhipicephalus microplus</name>
    <name type="common">Cattle tick</name>
    <name type="synonym">Boophilus microplus</name>
    <dbReference type="NCBI Taxonomy" id="6941"/>
    <lineage>
        <taxon>Eukaryota</taxon>
        <taxon>Metazoa</taxon>
        <taxon>Ecdysozoa</taxon>
        <taxon>Arthropoda</taxon>
        <taxon>Chelicerata</taxon>
        <taxon>Arachnida</taxon>
        <taxon>Acari</taxon>
        <taxon>Parasitiformes</taxon>
        <taxon>Ixodida</taxon>
        <taxon>Ixodoidea</taxon>
        <taxon>Ixodidae</taxon>
        <taxon>Rhipicephalinae</taxon>
        <taxon>Rhipicephalus</taxon>
        <taxon>Boophilus</taxon>
    </lineage>
</organism>
<keyword evidence="4" id="KW-1185">Reference proteome</keyword>
<dbReference type="Gene3D" id="3.30.420.10">
    <property type="entry name" value="Ribonuclease H-like superfamily/Ribonuclease H"/>
    <property type="match status" value="1"/>
</dbReference>
<reference evidence="3" key="1">
    <citation type="journal article" date="2020" name="Cell">
        <title>Large-Scale Comparative Analyses of Tick Genomes Elucidate Their Genetic Diversity and Vector Capacities.</title>
        <authorList>
            <consortium name="Tick Genome and Microbiome Consortium (TIGMIC)"/>
            <person name="Jia N."/>
            <person name="Wang J."/>
            <person name="Shi W."/>
            <person name="Du L."/>
            <person name="Sun Y."/>
            <person name="Zhan W."/>
            <person name="Jiang J.F."/>
            <person name="Wang Q."/>
            <person name="Zhang B."/>
            <person name="Ji P."/>
            <person name="Bell-Sakyi L."/>
            <person name="Cui X.M."/>
            <person name="Yuan T.T."/>
            <person name="Jiang B.G."/>
            <person name="Yang W.F."/>
            <person name="Lam T.T."/>
            <person name="Chang Q.C."/>
            <person name="Ding S.J."/>
            <person name="Wang X.J."/>
            <person name="Zhu J.G."/>
            <person name="Ruan X.D."/>
            <person name="Zhao L."/>
            <person name="Wei J.T."/>
            <person name="Ye R.Z."/>
            <person name="Que T.C."/>
            <person name="Du C.H."/>
            <person name="Zhou Y.H."/>
            <person name="Cheng J.X."/>
            <person name="Dai P.F."/>
            <person name="Guo W.B."/>
            <person name="Han X.H."/>
            <person name="Huang E.J."/>
            <person name="Li L.F."/>
            <person name="Wei W."/>
            <person name="Gao Y.C."/>
            <person name="Liu J.Z."/>
            <person name="Shao H.Z."/>
            <person name="Wang X."/>
            <person name="Wang C.C."/>
            <person name="Yang T.C."/>
            <person name="Huo Q.B."/>
            <person name="Li W."/>
            <person name="Chen H.Y."/>
            <person name="Chen S.E."/>
            <person name="Zhou L.G."/>
            <person name="Ni X.B."/>
            <person name="Tian J.H."/>
            <person name="Sheng Y."/>
            <person name="Liu T."/>
            <person name="Pan Y.S."/>
            <person name="Xia L.Y."/>
            <person name="Li J."/>
            <person name="Zhao F."/>
            <person name="Cao W.C."/>
        </authorList>
    </citation>
    <scope>NUCLEOTIDE SEQUENCE</scope>
    <source>
        <strain evidence="3">Rmic-2018</strain>
    </source>
</reference>
<evidence type="ECO:0000256" key="1">
    <source>
        <dbReference type="SAM" id="MobiDB-lite"/>
    </source>
</evidence>
<comment type="caution">
    <text evidence="3">The sequence shown here is derived from an EMBL/GenBank/DDBJ whole genome shotgun (WGS) entry which is preliminary data.</text>
</comment>
<proteinExistence type="predicted"/>
<dbReference type="VEuPathDB" id="VectorBase:LOC119165259"/>
<dbReference type="InterPro" id="IPR012337">
    <property type="entry name" value="RNaseH-like_sf"/>
</dbReference>
<evidence type="ECO:0000313" key="3">
    <source>
        <dbReference type="EMBL" id="KAH8018756.1"/>
    </source>
</evidence>
<feature type="region of interest" description="Disordered" evidence="1">
    <location>
        <begin position="94"/>
        <end position="127"/>
    </location>
</feature>
<dbReference type="GO" id="GO:0003676">
    <property type="term" value="F:nucleic acid binding"/>
    <property type="evidence" value="ECO:0007669"/>
    <property type="project" value="InterPro"/>
</dbReference>
<gene>
    <name evidence="3" type="ORF">HPB51_011507</name>
</gene>
<dbReference type="AlphaFoldDB" id="A0A9J6D9D3"/>
<name>A0A9J6D9D3_RHIMP</name>
<dbReference type="InterPro" id="IPR002156">
    <property type="entry name" value="RNaseH_domain"/>
</dbReference>
<dbReference type="EMBL" id="JABSTU010000010">
    <property type="protein sequence ID" value="KAH8018756.1"/>
    <property type="molecule type" value="Genomic_DNA"/>
</dbReference>
<evidence type="ECO:0000259" key="2">
    <source>
        <dbReference type="Pfam" id="PF00075"/>
    </source>
</evidence>
<dbReference type="InterPro" id="IPR036397">
    <property type="entry name" value="RNaseH_sf"/>
</dbReference>
<dbReference type="GO" id="GO:0004523">
    <property type="term" value="F:RNA-DNA hybrid ribonuclease activity"/>
    <property type="evidence" value="ECO:0007669"/>
    <property type="project" value="InterPro"/>
</dbReference>
<feature type="compositionally biased region" description="Polar residues" evidence="1">
    <location>
        <begin position="108"/>
        <end position="127"/>
    </location>
</feature>
<evidence type="ECO:0000313" key="4">
    <source>
        <dbReference type="Proteomes" id="UP000821866"/>
    </source>
</evidence>
<sequence>MWIPFANVTISAALSHCTSSTATELAAVQAAFNYIVDQTAESWVIFTDSRAVLQSLKSQCTQHQPVMDIKCLCKKACNFRHRIVMQRLPGRGGIQGNVRADDDAKAGQNASTEIVDMPSSTQDAATL</sequence>
<dbReference type="Pfam" id="PF00075">
    <property type="entry name" value="RNase_H"/>
    <property type="match status" value="1"/>
</dbReference>
<reference evidence="3" key="2">
    <citation type="submission" date="2021-09" db="EMBL/GenBank/DDBJ databases">
        <authorList>
            <person name="Jia N."/>
            <person name="Wang J."/>
            <person name="Shi W."/>
            <person name="Du L."/>
            <person name="Sun Y."/>
            <person name="Zhan W."/>
            <person name="Jiang J."/>
            <person name="Wang Q."/>
            <person name="Zhang B."/>
            <person name="Ji P."/>
            <person name="Sakyi L.B."/>
            <person name="Cui X."/>
            <person name="Yuan T."/>
            <person name="Jiang B."/>
            <person name="Yang W."/>
            <person name="Lam T.T.-Y."/>
            <person name="Chang Q."/>
            <person name="Ding S."/>
            <person name="Wang X."/>
            <person name="Zhu J."/>
            <person name="Ruan X."/>
            <person name="Zhao L."/>
            <person name="Wei J."/>
            <person name="Que T."/>
            <person name="Du C."/>
            <person name="Cheng J."/>
            <person name="Dai P."/>
            <person name="Han X."/>
            <person name="Huang E."/>
            <person name="Gao Y."/>
            <person name="Liu J."/>
            <person name="Shao H."/>
            <person name="Ye R."/>
            <person name="Li L."/>
            <person name="Wei W."/>
            <person name="Wang X."/>
            <person name="Wang C."/>
            <person name="Huo Q."/>
            <person name="Li W."/>
            <person name="Guo W."/>
            <person name="Chen H."/>
            <person name="Chen S."/>
            <person name="Zhou L."/>
            <person name="Zhou L."/>
            <person name="Ni X."/>
            <person name="Tian J."/>
            <person name="Zhou Y."/>
            <person name="Sheng Y."/>
            <person name="Liu T."/>
            <person name="Pan Y."/>
            <person name="Xia L."/>
            <person name="Li J."/>
            <person name="Zhao F."/>
            <person name="Cao W."/>
        </authorList>
    </citation>
    <scope>NUCLEOTIDE SEQUENCE</scope>
    <source>
        <strain evidence="3">Rmic-2018</strain>
        <tissue evidence="3">Larvae</tissue>
    </source>
</reference>
<dbReference type="SUPFAM" id="SSF53098">
    <property type="entry name" value="Ribonuclease H-like"/>
    <property type="match status" value="1"/>
</dbReference>
<feature type="domain" description="RNase H type-1" evidence="2">
    <location>
        <begin position="9"/>
        <end position="107"/>
    </location>
</feature>
<accession>A0A9J6D9D3</accession>
<protein>
    <recommendedName>
        <fullName evidence="2">RNase H type-1 domain-containing protein</fullName>
    </recommendedName>
</protein>